<sequence>MDFQLDVTPYSSDARGRINGAICDSHKRYSRDDQLNAAATARPCTDLALEGGLMTVMDGDRRIANAEAGDSFLSLTAH</sequence>
<reference evidence="1" key="1">
    <citation type="submission" date="2022-03" db="EMBL/GenBank/DDBJ databases">
        <authorList>
            <person name="Martin H S."/>
        </authorList>
    </citation>
    <scope>NUCLEOTIDE SEQUENCE</scope>
</reference>
<evidence type="ECO:0000313" key="2">
    <source>
        <dbReference type="Proteomes" id="UP000837857"/>
    </source>
</evidence>
<proteinExistence type="predicted"/>
<dbReference type="Proteomes" id="UP000837857">
    <property type="component" value="Chromosome 27"/>
</dbReference>
<accession>A0ABN8IKZ2</accession>
<name>A0ABN8IKZ2_9NEOP</name>
<evidence type="ECO:0000313" key="1">
    <source>
        <dbReference type="EMBL" id="CAH2061026.1"/>
    </source>
</evidence>
<gene>
    <name evidence="1" type="ORF">IPOD504_LOCUS11276</name>
</gene>
<keyword evidence="2" id="KW-1185">Reference proteome</keyword>
<protein>
    <submittedName>
        <fullName evidence="1">Uncharacterized protein</fullName>
    </submittedName>
</protein>
<feature type="non-terminal residue" evidence="1">
    <location>
        <position position="1"/>
    </location>
</feature>
<dbReference type="EMBL" id="OW152839">
    <property type="protein sequence ID" value="CAH2061026.1"/>
    <property type="molecule type" value="Genomic_DNA"/>
</dbReference>
<organism evidence="1 2">
    <name type="scientific">Iphiclides podalirius</name>
    <name type="common">scarce swallowtail</name>
    <dbReference type="NCBI Taxonomy" id="110791"/>
    <lineage>
        <taxon>Eukaryota</taxon>
        <taxon>Metazoa</taxon>
        <taxon>Ecdysozoa</taxon>
        <taxon>Arthropoda</taxon>
        <taxon>Hexapoda</taxon>
        <taxon>Insecta</taxon>
        <taxon>Pterygota</taxon>
        <taxon>Neoptera</taxon>
        <taxon>Endopterygota</taxon>
        <taxon>Lepidoptera</taxon>
        <taxon>Glossata</taxon>
        <taxon>Ditrysia</taxon>
        <taxon>Papilionoidea</taxon>
        <taxon>Papilionidae</taxon>
        <taxon>Papilioninae</taxon>
        <taxon>Iphiclides</taxon>
    </lineage>
</organism>